<organism evidence="15 16">
    <name type="scientific">Mytilus galloprovincialis</name>
    <name type="common">Mediterranean mussel</name>
    <dbReference type="NCBI Taxonomy" id="29158"/>
    <lineage>
        <taxon>Eukaryota</taxon>
        <taxon>Metazoa</taxon>
        <taxon>Spiralia</taxon>
        <taxon>Lophotrochozoa</taxon>
        <taxon>Mollusca</taxon>
        <taxon>Bivalvia</taxon>
        <taxon>Autobranchia</taxon>
        <taxon>Pteriomorphia</taxon>
        <taxon>Mytilida</taxon>
        <taxon>Mytiloidea</taxon>
        <taxon>Mytilidae</taxon>
        <taxon>Mytilinae</taxon>
        <taxon>Mytilus</taxon>
    </lineage>
</organism>
<dbReference type="Proteomes" id="UP000596742">
    <property type="component" value="Unassembled WGS sequence"/>
</dbReference>
<feature type="domain" description="C2H2-type" evidence="14">
    <location>
        <begin position="394"/>
        <end position="421"/>
    </location>
</feature>
<reference evidence="15" key="1">
    <citation type="submission" date="2018-11" db="EMBL/GenBank/DDBJ databases">
        <authorList>
            <person name="Alioto T."/>
            <person name="Alioto T."/>
        </authorList>
    </citation>
    <scope>NUCLEOTIDE SEQUENCE</scope>
</reference>
<evidence type="ECO:0000256" key="11">
    <source>
        <dbReference type="ARBA" id="ARBA00023242"/>
    </source>
</evidence>
<dbReference type="AlphaFoldDB" id="A0A8B6EGM4"/>
<keyword evidence="4" id="KW-0479">Metal-binding</keyword>
<feature type="domain" description="C2H2-type" evidence="14">
    <location>
        <begin position="422"/>
        <end position="449"/>
    </location>
</feature>
<dbReference type="FunFam" id="3.30.160.60:FF:000100">
    <property type="entry name" value="Zinc finger 45-like"/>
    <property type="match status" value="1"/>
</dbReference>
<feature type="compositionally biased region" description="Polar residues" evidence="13">
    <location>
        <begin position="17"/>
        <end position="27"/>
    </location>
</feature>
<dbReference type="SUPFAM" id="SSF57667">
    <property type="entry name" value="beta-beta-alpha zinc fingers"/>
    <property type="match status" value="6"/>
</dbReference>
<proteinExistence type="inferred from homology"/>
<evidence type="ECO:0000313" key="16">
    <source>
        <dbReference type="Proteomes" id="UP000596742"/>
    </source>
</evidence>
<evidence type="ECO:0000256" key="3">
    <source>
        <dbReference type="ARBA" id="ARBA00006991"/>
    </source>
</evidence>
<dbReference type="FunFam" id="3.30.160.60:FF:000028">
    <property type="entry name" value="zinc finger protein 90 homolog"/>
    <property type="match status" value="1"/>
</dbReference>
<feature type="domain" description="C2H2-type" evidence="14">
    <location>
        <begin position="479"/>
        <end position="506"/>
    </location>
</feature>
<comment type="caution">
    <text evidence="15">The sequence shown here is derived from an EMBL/GenBank/DDBJ whole genome shotgun (WGS) entry which is preliminary data.</text>
</comment>
<keyword evidence="8" id="KW-0805">Transcription regulation</keyword>
<dbReference type="GO" id="GO:0000981">
    <property type="term" value="F:DNA-binding transcription factor activity, RNA polymerase II-specific"/>
    <property type="evidence" value="ECO:0007669"/>
    <property type="project" value="TreeGrafter"/>
</dbReference>
<dbReference type="FunFam" id="3.30.160.60:FF:001343">
    <property type="entry name" value="Zinc finger protein 568"/>
    <property type="match status" value="1"/>
</dbReference>
<feature type="region of interest" description="Disordered" evidence="13">
    <location>
        <begin position="121"/>
        <end position="140"/>
    </location>
</feature>
<feature type="domain" description="C2H2-type" evidence="14">
    <location>
        <begin position="564"/>
        <end position="591"/>
    </location>
</feature>
<feature type="domain" description="C2H2-type" evidence="14">
    <location>
        <begin position="507"/>
        <end position="535"/>
    </location>
</feature>
<comment type="function">
    <text evidence="1">May be involved in transcriptional regulation.</text>
</comment>
<keyword evidence="5" id="KW-0677">Repeat</keyword>
<dbReference type="PROSITE" id="PS00028">
    <property type="entry name" value="ZINC_FINGER_C2H2_1"/>
    <property type="match status" value="11"/>
</dbReference>
<dbReference type="OrthoDB" id="6256750at2759"/>
<comment type="similarity">
    <text evidence="3">Belongs to the krueppel C2H2-type zinc-finger protein family.</text>
</comment>
<dbReference type="FunFam" id="3.30.160.60:FF:000624">
    <property type="entry name" value="zinc finger protein 697"/>
    <property type="match status" value="2"/>
</dbReference>
<dbReference type="FunFam" id="3.30.160.60:FF:000303">
    <property type="entry name" value="Zinc finger protein 41"/>
    <property type="match status" value="3"/>
</dbReference>
<protein>
    <recommendedName>
        <fullName evidence="14">C2H2-type domain-containing protein</fullName>
    </recommendedName>
</protein>
<sequence>MMNVKSEPVEVDDNVSETHQGEANTSCTSFDPKTIKCESIIELEEENKTKLQYRPCQQTAESNNESNTFEQDNVTFQLGGIRDGILDQMIQQQTPEQQLMIAEPESKAMGSNTENMTDLADDNKVKTSNHGDENTNDLHKQSNTQTNMLTSTLRTEVEMVIVGYTQTDSEKDSCSNKDKIQQSTTCQSCGLDTANAQNIDITVKVEVGSTACHSCGRSDNFTSLTLNPHGENFNAKKDHLRMQTDKTKDSPFTKEKNELENHDDQASLKLKHKGTHKAQKTFQCEICNKTFSQSRDFKRHNKIHAGDRPHKCETCDRTFVMSSDLKSHLRTHSGDKPHACEICKKPFARRDTLKIHMMMHKGERPYECLDCGKRFIKKASLKLHSQTHSGVKHHECELCSKFFGRSTDLKYHMRTHTGEKPYQCQVCGLQFAMPVYLKTHALKHSGETPYECKLCDKKFVKKSSLEAHNLTHTGQEPDHECETCGKKFYSESSLKKHSVIHMDEKPHQCEWCGRSFSQASTLKSHVTETHIGEKPFVCHLCGKRFARRTTLNTHGLTHSGIKSHECQMCGKGFSRKSDLRRHEKTHISGKRNKLTNSVLMHEEEDDTQG</sequence>
<dbReference type="InterPro" id="IPR013087">
    <property type="entry name" value="Znf_C2H2_type"/>
</dbReference>
<dbReference type="GO" id="GO:0000978">
    <property type="term" value="F:RNA polymerase II cis-regulatory region sequence-specific DNA binding"/>
    <property type="evidence" value="ECO:0007669"/>
    <property type="project" value="TreeGrafter"/>
</dbReference>
<evidence type="ECO:0000256" key="6">
    <source>
        <dbReference type="ARBA" id="ARBA00022771"/>
    </source>
</evidence>
<dbReference type="PROSITE" id="PS50157">
    <property type="entry name" value="ZINC_FINGER_C2H2_2"/>
    <property type="match status" value="11"/>
</dbReference>
<feature type="region of interest" description="Disordered" evidence="13">
    <location>
        <begin position="1"/>
        <end position="27"/>
    </location>
</feature>
<dbReference type="FunFam" id="3.30.160.60:FF:000446">
    <property type="entry name" value="Zinc finger protein"/>
    <property type="match status" value="1"/>
</dbReference>
<keyword evidence="16" id="KW-1185">Reference proteome</keyword>
<evidence type="ECO:0000256" key="7">
    <source>
        <dbReference type="ARBA" id="ARBA00022833"/>
    </source>
</evidence>
<dbReference type="SMART" id="SM00355">
    <property type="entry name" value="ZnF_C2H2"/>
    <property type="match status" value="11"/>
</dbReference>
<keyword evidence="6 12" id="KW-0863">Zinc-finger</keyword>
<evidence type="ECO:0000256" key="10">
    <source>
        <dbReference type="ARBA" id="ARBA00023163"/>
    </source>
</evidence>
<keyword evidence="7" id="KW-0862">Zinc</keyword>
<name>A0A8B6EGM4_MYTGA</name>
<dbReference type="GO" id="GO:0008270">
    <property type="term" value="F:zinc ion binding"/>
    <property type="evidence" value="ECO:0007669"/>
    <property type="project" value="UniProtKB-KW"/>
</dbReference>
<evidence type="ECO:0000256" key="1">
    <source>
        <dbReference type="ARBA" id="ARBA00003767"/>
    </source>
</evidence>
<dbReference type="Pfam" id="PF00096">
    <property type="entry name" value="zf-C2H2"/>
    <property type="match status" value="10"/>
</dbReference>
<gene>
    <name evidence="15" type="ORF">MGAL_10B047887</name>
</gene>
<dbReference type="InterPro" id="IPR036236">
    <property type="entry name" value="Znf_C2H2_sf"/>
</dbReference>
<dbReference type="FunFam" id="3.30.160.60:FF:000139">
    <property type="entry name" value="zinc finger protein 1 homolog"/>
    <property type="match status" value="1"/>
</dbReference>
<feature type="domain" description="C2H2-type" evidence="14">
    <location>
        <begin position="450"/>
        <end position="477"/>
    </location>
</feature>
<feature type="domain" description="C2H2-type" evidence="14">
    <location>
        <begin position="536"/>
        <end position="563"/>
    </location>
</feature>
<evidence type="ECO:0000256" key="4">
    <source>
        <dbReference type="ARBA" id="ARBA00022723"/>
    </source>
</evidence>
<feature type="domain" description="C2H2-type" evidence="14">
    <location>
        <begin position="366"/>
        <end position="393"/>
    </location>
</feature>
<keyword evidence="10" id="KW-0804">Transcription</keyword>
<dbReference type="Gene3D" id="3.30.160.60">
    <property type="entry name" value="Classic Zinc Finger"/>
    <property type="match status" value="11"/>
</dbReference>
<dbReference type="EMBL" id="UYJE01005138">
    <property type="protein sequence ID" value="VDI34231.1"/>
    <property type="molecule type" value="Genomic_DNA"/>
</dbReference>
<evidence type="ECO:0000256" key="8">
    <source>
        <dbReference type="ARBA" id="ARBA00023015"/>
    </source>
</evidence>
<feature type="domain" description="C2H2-type" evidence="14">
    <location>
        <begin position="338"/>
        <end position="365"/>
    </location>
</feature>
<dbReference type="PANTHER" id="PTHR23235">
    <property type="entry name" value="KRUEPPEL-LIKE TRANSCRIPTION FACTOR"/>
    <property type="match status" value="1"/>
</dbReference>
<feature type="region of interest" description="Disordered" evidence="13">
    <location>
        <begin position="577"/>
        <end position="609"/>
    </location>
</feature>
<feature type="domain" description="C2H2-type" evidence="14">
    <location>
        <begin position="310"/>
        <end position="337"/>
    </location>
</feature>
<evidence type="ECO:0000259" key="14">
    <source>
        <dbReference type="PROSITE" id="PS50157"/>
    </source>
</evidence>
<comment type="subcellular location">
    <subcellularLocation>
        <location evidence="2">Nucleus</location>
    </subcellularLocation>
</comment>
<evidence type="ECO:0000256" key="12">
    <source>
        <dbReference type="PROSITE-ProRule" id="PRU00042"/>
    </source>
</evidence>
<accession>A0A8B6EGM4</accession>
<keyword evidence="11" id="KW-0539">Nucleus</keyword>
<dbReference type="PANTHER" id="PTHR23235:SF152">
    <property type="entry name" value="SI:DKEY-210J14.3"/>
    <property type="match status" value="1"/>
</dbReference>
<dbReference type="GO" id="GO:0005634">
    <property type="term" value="C:nucleus"/>
    <property type="evidence" value="ECO:0007669"/>
    <property type="project" value="UniProtKB-SubCell"/>
</dbReference>
<evidence type="ECO:0000256" key="2">
    <source>
        <dbReference type="ARBA" id="ARBA00004123"/>
    </source>
</evidence>
<feature type="compositionally biased region" description="Basic residues" evidence="13">
    <location>
        <begin position="582"/>
        <end position="593"/>
    </location>
</feature>
<evidence type="ECO:0000256" key="5">
    <source>
        <dbReference type="ARBA" id="ARBA00022737"/>
    </source>
</evidence>
<keyword evidence="9" id="KW-0238">DNA-binding</keyword>
<evidence type="ECO:0000313" key="15">
    <source>
        <dbReference type="EMBL" id="VDI34231.1"/>
    </source>
</evidence>
<evidence type="ECO:0000256" key="9">
    <source>
        <dbReference type="ARBA" id="ARBA00023125"/>
    </source>
</evidence>
<feature type="domain" description="C2H2-type" evidence="14">
    <location>
        <begin position="282"/>
        <end position="309"/>
    </location>
</feature>
<evidence type="ECO:0000256" key="13">
    <source>
        <dbReference type="SAM" id="MobiDB-lite"/>
    </source>
</evidence>